<dbReference type="AlphaFoldDB" id="A0A6A2ZJG9"/>
<comment type="caution">
    <text evidence="1">The sequence shown here is derived from an EMBL/GenBank/DDBJ whole genome shotgun (WGS) entry which is preliminary data.</text>
</comment>
<evidence type="ECO:0000313" key="1">
    <source>
        <dbReference type="EMBL" id="KAE8691459.1"/>
    </source>
</evidence>
<accession>A0A6A2ZJG9</accession>
<dbReference type="InterPro" id="IPR011993">
    <property type="entry name" value="PH-like_dom_sf"/>
</dbReference>
<organism evidence="1 2">
    <name type="scientific">Hibiscus syriacus</name>
    <name type="common">Rose of Sharon</name>
    <dbReference type="NCBI Taxonomy" id="106335"/>
    <lineage>
        <taxon>Eukaryota</taxon>
        <taxon>Viridiplantae</taxon>
        <taxon>Streptophyta</taxon>
        <taxon>Embryophyta</taxon>
        <taxon>Tracheophyta</taxon>
        <taxon>Spermatophyta</taxon>
        <taxon>Magnoliopsida</taxon>
        <taxon>eudicotyledons</taxon>
        <taxon>Gunneridae</taxon>
        <taxon>Pentapetalae</taxon>
        <taxon>rosids</taxon>
        <taxon>malvids</taxon>
        <taxon>Malvales</taxon>
        <taxon>Malvaceae</taxon>
        <taxon>Malvoideae</taxon>
        <taxon>Hibiscus</taxon>
    </lineage>
</organism>
<dbReference type="InterPro" id="IPR037848">
    <property type="entry name" value="GEM-like"/>
</dbReference>
<sequence>MGYVKGRSIADHDIIRSLVRAMKREIAQVRRNVVRCSTIQQPTYIDTYLLDTAGQYYITSSDEGANALRKRNFVLKRMNKLGKKADTLVREHVRLGPKISETVKGKLSLGVKNFSSRSDISIKIPSPYGEFLRVHYKVMIPLEKINGINESENIKKSLQKYMEIVTVDDFDVWFMGFLNHQKALKYLQRAISQRLVHDVLLQVTF</sequence>
<dbReference type="EMBL" id="VEPZ02001149">
    <property type="protein sequence ID" value="KAE8691459.1"/>
    <property type="molecule type" value="Genomic_DNA"/>
</dbReference>
<dbReference type="Proteomes" id="UP000436088">
    <property type="component" value="Unassembled WGS sequence"/>
</dbReference>
<proteinExistence type="predicted"/>
<keyword evidence="2" id="KW-1185">Reference proteome</keyword>
<dbReference type="Gene3D" id="2.30.29.30">
    <property type="entry name" value="Pleckstrin-homology domain (PH domain)/Phosphotyrosine-binding domain (PTB)"/>
    <property type="match status" value="1"/>
</dbReference>
<dbReference type="PANTHER" id="PTHR31969">
    <property type="entry name" value="GEM-LIKE PROTEIN 2"/>
    <property type="match status" value="1"/>
</dbReference>
<reference evidence="1" key="1">
    <citation type="submission" date="2019-09" db="EMBL/GenBank/DDBJ databases">
        <title>Draft genome information of white flower Hibiscus syriacus.</title>
        <authorList>
            <person name="Kim Y.-M."/>
        </authorList>
    </citation>
    <scope>NUCLEOTIDE SEQUENCE [LARGE SCALE GENOMIC DNA]</scope>
    <source>
        <strain evidence="1">YM2019G1</strain>
    </source>
</reference>
<name>A0A6A2ZJG9_HIBSY</name>
<gene>
    <name evidence="1" type="ORF">F3Y22_tig00110890pilonHSYRG01488</name>
</gene>
<evidence type="ECO:0000313" key="2">
    <source>
        <dbReference type="Proteomes" id="UP000436088"/>
    </source>
</evidence>
<protein>
    <submittedName>
        <fullName evidence="1">RNI-like superfamily protein</fullName>
    </submittedName>
</protein>